<feature type="compositionally biased region" description="Low complexity" evidence="1">
    <location>
        <begin position="218"/>
        <end position="236"/>
    </location>
</feature>
<protein>
    <submittedName>
        <fullName evidence="3">Uncharacterized protein</fullName>
    </submittedName>
</protein>
<feature type="region of interest" description="Disordered" evidence="1">
    <location>
        <begin position="21"/>
        <end position="67"/>
    </location>
</feature>
<feature type="non-terminal residue" evidence="3">
    <location>
        <position position="1"/>
    </location>
</feature>
<dbReference type="EMBL" id="CATQJA010002657">
    <property type="protein sequence ID" value="CAJ0579707.1"/>
    <property type="molecule type" value="Genomic_DNA"/>
</dbReference>
<feature type="compositionally biased region" description="Basic residues" evidence="1">
    <location>
        <begin position="52"/>
        <end position="62"/>
    </location>
</feature>
<comment type="caution">
    <text evidence="3">The sequence shown here is derived from an EMBL/GenBank/DDBJ whole genome shotgun (WGS) entry which is preliminary data.</text>
</comment>
<proteinExistence type="predicted"/>
<feature type="compositionally biased region" description="Basic and acidic residues" evidence="1">
    <location>
        <begin position="32"/>
        <end position="51"/>
    </location>
</feature>
<feature type="signal peptide" evidence="2">
    <location>
        <begin position="1"/>
        <end position="17"/>
    </location>
</feature>
<feature type="compositionally biased region" description="Low complexity" evidence="1">
    <location>
        <begin position="243"/>
        <end position="282"/>
    </location>
</feature>
<dbReference type="AlphaFoldDB" id="A0AA36G590"/>
<sequence>MNRTALLLFALAALALSQVAAPGNDTETSSPLKDDAEGRGGRHHDRSDSREHHYRRHHHHHGHQDYGFGPQFYQSEIHDRHVCDLDASVLLVLSRSHGALHRAHRVRCSDVAAADEDSCNICCQNAARRDLTLKNENIYGVLIDTDGIDSKHRHDNSKEHGRYKRSHDDRSDELTRDGLRDTFPNADHFPWKYSKPNFFKNVKCLCCAPRRHYNGPQPVAQAPPQYQQPQYPQPVAAAPPQPTYQQPTYQQPSYGQPAAQQPQPTYQAPSYGQAAAPPQQQY</sequence>
<name>A0AA36G590_9BILA</name>
<keyword evidence="4" id="KW-1185">Reference proteome</keyword>
<keyword evidence="2" id="KW-0732">Signal</keyword>
<accession>A0AA36G590</accession>
<evidence type="ECO:0000313" key="3">
    <source>
        <dbReference type="EMBL" id="CAJ0579707.1"/>
    </source>
</evidence>
<evidence type="ECO:0000313" key="4">
    <source>
        <dbReference type="Proteomes" id="UP001177023"/>
    </source>
</evidence>
<evidence type="ECO:0000256" key="1">
    <source>
        <dbReference type="SAM" id="MobiDB-lite"/>
    </source>
</evidence>
<reference evidence="3" key="1">
    <citation type="submission" date="2023-06" db="EMBL/GenBank/DDBJ databases">
        <authorList>
            <person name="Delattre M."/>
        </authorList>
    </citation>
    <scope>NUCLEOTIDE SEQUENCE</scope>
    <source>
        <strain evidence="3">AF72</strain>
    </source>
</reference>
<gene>
    <name evidence="3" type="ORF">MSPICULIGERA_LOCUS17914</name>
</gene>
<organism evidence="3 4">
    <name type="scientific">Mesorhabditis spiculigera</name>
    <dbReference type="NCBI Taxonomy" id="96644"/>
    <lineage>
        <taxon>Eukaryota</taxon>
        <taxon>Metazoa</taxon>
        <taxon>Ecdysozoa</taxon>
        <taxon>Nematoda</taxon>
        <taxon>Chromadorea</taxon>
        <taxon>Rhabditida</taxon>
        <taxon>Rhabditina</taxon>
        <taxon>Rhabditomorpha</taxon>
        <taxon>Rhabditoidea</taxon>
        <taxon>Rhabditidae</taxon>
        <taxon>Mesorhabditinae</taxon>
        <taxon>Mesorhabditis</taxon>
    </lineage>
</organism>
<feature type="region of interest" description="Disordered" evidence="1">
    <location>
        <begin position="147"/>
        <end position="186"/>
    </location>
</feature>
<feature type="chain" id="PRO_5041459243" evidence="2">
    <location>
        <begin position="18"/>
        <end position="282"/>
    </location>
</feature>
<feature type="region of interest" description="Disordered" evidence="1">
    <location>
        <begin position="218"/>
        <end position="282"/>
    </location>
</feature>
<feature type="compositionally biased region" description="Basic and acidic residues" evidence="1">
    <location>
        <begin position="148"/>
        <end position="180"/>
    </location>
</feature>
<evidence type="ECO:0000256" key="2">
    <source>
        <dbReference type="SAM" id="SignalP"/>
    </source>
</evidence>
<dbReference type="Proteomes" id="UP001177023">
    <property type="component" value="Unassembled WGS sequence"/>
</dbReference>